<dbReference type="Pfam" id="PF03401">
    <property type="entry name" value="TctC"/>
    <property type="match status" value="1"/>
</dbReference>
<reference evidence="4" key="1">
    <citation type="journal article" date="2019" name="Int. J. Syst. Evol. Microbiol.">
        <title>The Global Catalogue of Microorganisms (GCM) 10K type strain sequencing project: providing services to taxonomists for standard genome sequencing and annotation.</title>
        <authorList>
            <consortium name="The Broad Institute Genomics Platform"/>
            <consortium name="The Broad Institute Genome Sequencing Center for Infectious Disease"/>
            <person name="Wu L."/>
            <person name="Ma J."/>
        </authorList>
    </citation>
    <scope>NUCLEOTIDE SEQUENCE [LARGE SCALE GENOMIC DNA]</scope>
    <source>
        <strain evidence="4">CCUG 49452</strain>
    </source>
</reference>
<dbReference type="PANTHER" id="PTHR42928">
    <property type="entry name" value="TRICARBOXYLATE-BINDING PROTEIN"/>
    <property type="match status" value="1"/>
</dbReference>
<dbReference type="EMBL" id="JBHSHJ010000004">
    <property type="protein sequence ID" value="MFC4788894.1"/>
    <property type="molecule type" value="Genomic_DNA"/>
</dbReference>
<keyword evidence="4" id="KW-1185">Reference proteome</keyword>
<dbReference type="CDD" id="cd13579">
    <property type="entry name" value="PBP2_Bug_NagM"/>
    <property type="match status" value="1"/>
</dbReference>
<accession>A0ABV9QDA5</accession>
<sequence length="326" mass="35020">MKLLQTFKATLVCMAVGLSLSATAQDKHPIRILVGFPPGGSTDTVARVLADKLAVVLKQPVMVDNKPGAGGRLAVQTLKTSAPDGLTYMLAPNATPVFQMLLYPETVLKYNLLTDFTPVGLVVSYPLALAVSNHTGAKTAKEYADWVKNNPKDATFGSAGAGGHTHFTGLQWGKIIGQELQVVPYRGNGPLATDLLGGQIAAGIMTAGDIIQHQRSGKVRVVGQFGAKRSPVLPDVPTLMEQGYKLDAGDAWTGMWAPAKTPKAEIERMQSGLKHVLGLPEVREILVNKATLNPDFRSGEEMDKLQRKELQFWGPIIKESGFKPES</sequence>
<dbReference type="InterPro" id="IPR042100">
    <property type="entry name" value="Bug_dom1"/>
</dbReference>
<protein>
    <submittedName>
        <fullName evidence="3">Bug family tripartite tricarboxylate transporter substrate binding protein</fullName>
    </submittedName>
</protein>
<comment type="caution">
    <text evidence="3">The sequence shown here is derived from an EMBL/GenBank/DDBJ whole genome shotgun (WGS) entry which is preliminary data.</text>
</comment>
<dbReference type="Gene3D" id="3.40.190.150">
    <property type="entry name" value="Bordetella uptake gene, domain 1"/>
    <property type="match status" value="1"/>
</dbReference>
<comment type="similarity">
    <text evidence="1">Belongs to the UPF0065 (bug) family.</text>
</comment>
<feature type="chain" id="PRO_5046203786" evidence="2">
    <location>
        <begin position="25"/>
        <end position="326"/>
    </location>
</feature>
<dbReference type="SUPFAM" id="SSF53850">
    <property type="entry name" value="Periplasmic binding protein-like II"/>
    <property type="match status" value="1"/>
</dbReference>
<proteinExistence type="inferred from homology"/>
<evidence type="ECO:0000313" key="4">
    <source>
        <dbReference type="Proteomes" id="UP001596001"/>
    </source>
</evidence>
<evidence type="ECO:0000313" key="3">
    <source>
        <dbReference type="EMBL" id="MFC4788894.1"/>
    </source>
</evidence>
<dbReference type="InterPro" id="IPR005064">
    <property type="entry name" value="BUG"/>
</dbReference>
<gene>
    <name evidence="3" type="ORF">ACFO6X_07870</name>
</gene>
<dbReference type="Gene3D" id="3.40.190.10">
    <property type="entry name" value="Periplasmic binding protein-like II"/>
    <property type="match status" value="1"/>
</dbReference>
<dbReference type="RefSeq" id="WP_382431744.1">
    <property type="nucleotide sequence ID" value="NZ_JBHSHJ010000004.1"/>
</dbReference>
<feature type="signal peptide" evidence="2">
    <location>
        <begin position="1"/>
        <end position="24"/>
    </location>
</feature>
<dbReference type="PANTHER" id="PTHR42928:SF5">
    <property type="entry name" value="BLR1237 PROTEIN"/>
    <property type="match status" value="1"/>
</dbReference>
<evidence type="ECO:0000256" key="1">
    <source>
        <dbReference type="ARBA" id="ARBA00006987"/>
    </source>
</evidence>
<dbReference type="PIRSF" id="PIRSF017082">
    <property type="entry name" value="YflP"/>
    <property type="match status" value="1"/>
</dbReference>
<keyword evidence="2" id="KW-0732">Signal</keyword>
<name>A0ABV9QDA5_9BURK</name>
<dbReference type="Proteomes" id="UP001596001">
    <property type="component" value="Unassembled WGS sequence"/>
</dbReference>
<evidence type="ECO:0000256" key="2">
    <source>
        <dbReference type="SAM" id="SignalP"/>
    </source>
</evidence>
<organism evidence="3 4">
    <name type="scientific">Giesbergeria sinuosa</name>
    <dbReference type="NCBI Taxonomy" id="80883"/>
    <lineage>
        <taxon>Bacteria</taxon>
        <taxon>Pseudomonadati</taxon>
        <taxon>Pseudomonadota</taxon>
        <taxon>Betaproteobacteria</taxon>
        <taxon>Burkholderiales</taxon>
        <taxon>Comamonadaceae</taxon>
        <taxon>Giesbergeria</taxon>
    </lineage>
</organism>